<comment type="caution">
    <text evidence="2">The sequence shown here is derived from an EMBL/GenBank/DDBJ whole genome shotgun (WGS) entry which is preliminary data.</text>
</comment>
<sequence length="214" mass="23799">MKFVTIVSAVAVVAVVAVKDVVSECESRIKASQDGWDATCQYWCGQYAPVKCQGVMDAAGLITCIQKEVTYCYDPLATVGDDKAALTDEELVSGCEAKMSSTKYEWIPTCKNFCKSFLPGQRGNCSKEAKDVDTLIECVNETFDYCISKDDESGDLVELCEQQIHTTKQEWLPTCQRWCSQYAPGTELGATCDGTIEKVYDLIHCINKYQPYCF</sequence>
<keyword evidence="3" id="KW-1185">Reference proteome</keyword>
<dbReference type="GeneID" id="22913012"/>
<dbReference type="Proteomes" id="UP000019763">
    <property type="component" value="Unassembled WGS sequence"/>
</dbReference>
<dbReference type="VEuPathDB" id="CryptoDB:GNI_083860"/>
<dbReference type="RefSeq" id="XP_011134090.1">
    <property type="nucleotide sequence ID" value="XM_011135788.1"/>
</dbReference>
<evidence type="ECO:0000313" key="3">
    <source>
        <dbReference type="Proteomes" id="UP000019763"/>
    </source>
</evidence>
<keyword evidence="1" id="KW-0732">Signal</keyword>
<name>A0A023B651_GRENI</name>
<evidence type="ECO:0000256" key="1">
    <source>
        <dbReference type="SAM" id="SignalP"/>
    </source>
</evidence>
<proteinExistence type="predicted"/>
<gene>
    <name evidence="2" type="ORF">GNI_083860</name>
</gene>
<accession>A0A023B651</accession>
<dbReference type="AlphaFoldDB" id="A0A023B651"/>
<feature type="signal peptide" evidence="1">
    <location>
        <begin position="1"/>
        <end position="17"/>
    </location>
</feature>
<evidence type="ECO:0008006" key="4">
    <source>
        <dbReference type="Google" id="ProtNLM"/>
    </source>
</evidence>
<reference evidence="2" key="1">
    <citation type="submission" date="2013-12" db="EMBL/GenBank/DDBJ databases">
        <authorList>
            <person name="Omoto C.K."/>
            <person name="Sibley D."/>
            <person name="Venepally P."/>
            <person name="Hadjithomas M."/>
            <person name="Karamycheva S."/>
            <person name="Brunk B."/>
            <person name="Roos D."/>
            <person name="Caler E."/>
            <person name="Lorenzi H."/>
        </authorList>
    </citation>
    <scope>NUCLEOTIDE SEQUENCE</scope>
</reference>
<dbReference type="EMBL" id="AFNH02000630">
    <property type="protein sequence ID" value="EZG65347.1"/>
    <property type="molecule type" value="Genomic_DNA"/>
</dbReference>
<evidence type="ECO:0000313" key="2">
    <source>
        <dbReference type="EMBL" id="EZG65347.1"/>
    </source>
</evidence>
<feature type="chain" id="PRO_5001515073" description="Transmembrane protein" evidence="1">
    <location>
        <begin position="18"/>
        <end position="214"/>
    </location>
</feature>
<organism evidence="2 3">
    <name type="scientific">Gregarina niphandrodes</name>
    <name type="common">Septate eugregarine</name>
    <dbReference type="NCBI Taxonomy" id="110365"/>
    <lineage>
        <taxon>Eukaryota</taxon>
        <taxon>Sar</taxon>
        <taxon>Alveolata</taxon>
        <taxon>Apicomplexa</taxon>
        <taxon>Conoidasida</taxon>
        <taxon>Gregarinasina</taxon>
        <taxon>Eugregarinorida</taxon>
        <taxon>Gregarinidae</taxon>
        <taxon>Gregarina</taxon>
    </lineage>
</organism>
<protein>
    <recommendedName>
        <fullName evidence="4">Transmembrane protein</fullName>
    </recommendedName>
</protein>